<protein>
    <submittedName>
        <fullName evidence="3">Histidine kinase</fullName>
    </submittedName>
</protein>
<reference evidence="3 4" key="1">
    <citation type="submission" date="2019-03" db="EMBL/GenBank/DDBJ databases">
        <title>Genomic Encyclopedia of Archaeal and Bacterial Type Strains, Phase II (KMG-II): from individual species to whole genera.</title>
        <authorList>
            <person name="Goeker M."/>
        </authorList>
    </citation>
    <scope>NUCLEOTIDE SEQUENCE [LARGE SCALE GENOMIC DNA]</scope>
    <source>
        <strain evidence="3 4">DSM 19035</strain>
    </source>
</reference>
<dbReference type="OrthoDB" id="9792992at2"/>
<dbReference type="GO" id="GO:0000155">
    <property type="term" value="F:phosphorelay sensor kinase activity"/>
    <property type="evidence" value="ECO:0007669"/>
    <property type="project" value="InterPro"/>
</dbReference>
<dbReference type="PANTHER" id="PTHR34220:SF7">
    <property type="entry name" value="SENSOR HISTIDINE KINASE YPDA"/>
    <property type="match status" value="1"/>
</dbReference>
<feature type="transmembrane region" description="Helical" evidence="1">
    <location>
        <begin position="73"/>
        <end position="94"/>
    </location>
</feature>
<feature type="transmembrane region" description="Helical" evidence="1">
    <location>
        <begin position="121"/>
        <end position="137"/>
    </location>
</feature>
<accession>A0A4R6SST0</accession>
<comment type="caution">
    <text evidence="3">The sequence shown here is derived from an EMBL/GenBank/DDBJ whole genome shotgun (WGS) entry which is preliminary data.</text>
</comment>
<keyword evidence="4" id="KW-1185">Reference proteome</keyword>
<dbReference type="InterPro" id="IPR050640">
    <property type="entry name" value="Bact_2-comp_sensor_kinase"/>
</dbReference>
<evidence type="ECO:0000259" key="2">
    <source>
        <dbReference type="Pfam" id="PF06580"/>
    </source>
</evidence>
<dbReference type="Pfam" id="PF06580">
    <property type="entry name" value="His_kinase"/>
    <property type="match status" value="1"/>
</dbReference>
<keyword evidence="3" id="KW-0808">Transferase</keyword>
<proteinExistence type="predicted"/>
<sequence>MKRKQENWLQKNKIHIIVWLLFIVYETIVLGYSLNSFGSPLTYAAHYFVIILFFYGHSNVALPWVFKNKTSSFILLPVVSFIQIVIYAFAHLVADRFLNLVGVIQEHGEIKFDYQFVLRNLYRGIYFMGFSTGYFLLRRYLTQRKRMEMLELERLQNIIDQRNMEQELSKAQNAFLKAQINPHFLFNTLDFIYHNVSSHSPIAAEAIISLSDMMRFAIDSDEMGEYIKLEQEMEQVESLLHLTRLRKGRELYLTIDFSEDVKHLKIIPLVLLTLMENIFKHGDLGNPEHMARVTVIKDNTFLILETDNLARRISNNRSNHTGLLNIEKRLIYAYGNDVKFVYHTDDQNHFKLKIQVPLDSLNYRDGRAVL</sequence>
<dbReference type="AlphaFoldDB" id="A0A4R6SST0"/>
<dbReference type="EMBL" id="SNYC01000009">
    <property type="protein sequence ID" value="TDQ06478.1"/>
    <property type="molecule type" value="Genomic_DNA"/>
</dbReference>
<keyword evidence="1" id="KW-1133">Transmembrane helix</keyword>
<evidence type="ECO:0000313" key="3">
    <source>
        <dbReference type="EMBL" id="TDQ06478.1"/>
    </source>
</evidence>
<dbReference type="PANTHER" id="PTHR34220">
    <property type="entry name" value="SENSOR HISTIDINE KINASE YPDA"/>
    <property type="match status" value="1"/>
</dbReference>
<evidence type="ECO:0000256" key="1">
    <source>
        <dbReference type="SAM" id="Phobius"/>
    </source>
</evidence>
<keyword evidence="1" id="KW-0812">Transmembrane</keyword>
<dbReference type="Proteomes" id="UP000295620">
    <property type="component" value="Unassembled WGS sequence"/>
</dbReference>
<dbReference type="RefSeq" id="WP_133578333.1">
    <property type="nucleotide sequence ID" value="NZ_SNYC01000009.1"/>
</dbReference>
<organism evidence="3 4">
    <name type="scientific">Pedobacter metabolipauper</name>
    <dbReference type="NCBI Taxonomy" id="425513"/>
    <lineage>
        <taxon>Bacteria</taxon>
        <taxon>Pseudomonadati</taxon>
        <taxon>Bacteroidota</taxon>
        <taxon>Sphingobacteriia</taxon>
        <taxon>Sphingobacteriales</taxon>
        <taxon>Sphingobacteriaceae</taxon>
        <taxon>Pedobacter</taxon>
    </lineage>
</organism>
<gene>
    <name evidence="3" type="ORF">ATK78_4548</name>
</gene>
<name>A0A4R6SST0_9SPHI</name>
<dbReference type="GO" id="GO:0016020">
    <property type="term" value="C:membrane"/>
    <property type="evidence" value="ECO:0007669"/>
    <property type="project" value="InterPro"/>
</dbReference>
<feature type="transmembrane region" description="Helical" evidence="1">
    <location>
        <begin position="44"/>
        <end position="66"/>
    </location>
</feature>
<feature type="domain" description="Signal transduction histidine kinase internal region" evidence="2">
    <location>
        <begin position="172"/>
        <end position="250"/>
    </location>
</feature>
<keyword evidence="3" id="KW-0418">Kinase</keyword>
<evidence type="ECO:0000313" key="4">
    <source>
        <dbReference type="Proteomes" id="UP000295620"/>
    </source>
</evidence>
<feature type="transmembrane region" description="Helical" evidence="1">
    <location>
        <begin position="12"/>
        <end position="32"/>
    </location>
</feature>
<keyword evidence="1" id="KW-0472">Membrane</keyword>
<dbReference type="InterPro" id="IPR010559">
    <property type="entry name" value="Sig_transdc_His_kin_internal"/>
</dbReference>